<accession>A0A813L095</accession>
<dbReference type="EMBL" id="CAJNNW010033675">
    <property type="protein sequence ID" value="CAE8719889.1"/>
    <property type="molecule type" value="Genomic_DNA"/>
</dbReference>
<proteinExistence type="predicted"/>
<evidence type="ECO:0000256" key="2">
    <source>
        <dbReference type="ARBA" id="ARBA00023157"/>
    </source>
</evidence>
<dbReference type="InterPro" id="IPR044004">
    <property type="entry name" value="TSP1_spondin_dom"/>
</dbReference>
<evidence type="ECO:0000313" key="6">
    <source>
        <dbReference type="Proteomes" id="UP000626109"/>
    </source>
</evidence>
<evidence type="ECO:0000256" key="3">
    <source>
        <dbReference type="ARBA" id="ARBA00023180"/>
    </source>
</evidence>
<keyword evidence="2" id="KW-1015">Disulfide bond</keyword>
<feature type="domain" description="Spondin-like TSP1" evidence="4">
    <location>
        <begin position="427"/>
        <end position="476"/>
    </location>
</feature>
<dbReference type="InterPro" id="IPR036383">
    <property type="entry name" value="TSP1_rpt_sf"/>
</dbReference>
<dbReference type="PANTHER" id="PTHR20920:SF5">
    <property type="entry name" value="SMB DOMAIN-CONTAINING PROTEIN"/>
    <property type="match status" value="1"/>
</dbReference>
<organism evidence="5 6">
    <name type="scientific">Polarella glacialis</name>
    <name type="common">Dinoflagellate</name>
    <dbReference type="NCBI Taxonomy" id="89957"/>
    <lineage>
        <taxon>Eukaryota</taxon>
        <taxon>Sar</taxon>
        <taxon>Alveolata</taxon>
        <taxon>Dinophyceae</taxon>
        <taxon>Suessiales</taxon>
        <taxon>Suessiaceae</taxon>
        <taxon>Polarella</taxon>
    </lineage>
</organism>
<dbReference type="PANTHER" id="PTHR20920">
    <property type="entry name" value="RPE-SPONDIN"/>
    <property type="match status" value="1"/>
</dbReference>
<dbReference type="Pfam" id="PF19028">
    <property type="entry name" value="TSP1_spondin"/>
    <property type="match status" value="3"/>
</dbReference>
<keyword evidence="3" id="KW-0325">Glycoprotein</keyword>
<keyword evidence="1" id="KW-0732">Signal</keyword>
<evidence type="ECO:0000313" key="5">
    <source>
        <dbReference type="EMBL" id="CAE8719889.1"/>
    </source>
</evidence>
<sequence>MAGTGGMCRDAAGQTYSGCPVLAADEQTCKKILLELAGVPGVRGAMFAPKSSALARAGRSCVLQVDAGAHVNASAVEGGWMAEPCIQGQGSGPIVEAAPNSAEASWSCMKLEGTAFLEGDSEMPCSGVQLYSSTCPVRPCEDQCSPEDCVLSQWSEWSAPSCTQLCERSRVLQKQNECGGKSCDGQLVDTKRCWKNCTAPVDCLFGDWSYWEPLTCVSEVDQKERSRTVLRTAKNGGENCEGPVRETLPCSGTPTLVADCLLGSWADWTACNRPCDQGLRTRSRVVAVQAQGGGQPCDGTLAEMQPCSLGPCERAVRSDGEFAPWSTWGDCSPSNMRVRTRKVAQEPTGGGKAAIGSVEETAECSEIMDCKVSDWTNWDLCDRSCGGGQQQRQRQVQGNPRNGGMKCPANLIETRGCKEEPCRAVDCEVTHWSDWASCSADCGNGYRERQRSIETLAEANGAGCALPLSELGECQGAEVTATAVGRPHVLAPCLVGTWRESEEVRTWPLDWDLDRRAEVSRPAHPEGARTGLQARALECAMLFAQLRVGGLLGNPQSEGPVYFFSAMQLLQAYGLEATRSCTVRTPRGISCVPSQDCEFGGWSVRGLYSWQAWGACSESCDGVKRRSRTIKQQGRGEGAFCEGPLKQTYPCSTGVGLLEFSSPSLAPGSSSTSELQDILTESEVLPWCVFW</sequence>
<dbReference type="Gene3D" id="2.20.100.10">
    <property type="entry name" value="Thrombospondin type-1 (TSP1) repeat"/>
    <property type="match status" value="5"/>
</dbReference>
<evidence type="ECO:0000256" key="1">
    <source>
        <dbReference type="ARBA" id="ARBA00022729"/>
    </source>
</evidence>
<feature type="domain" description="Spondin-like TSP1" evidence="4">
    <location>
        <begin position="260"/>
        <end position="312"/>
    </location>
</feature>
<dbReference type="AlphaFoldDB" id="A0A813L095"/>
<dbReference type="Proteomes" id="UP000626109">
    <property type="component" value="Unassembled WGS sequence"/>
</dbReference>
<dbReference type="Pfam" id="PF00090">
    <property type="entry name" value="TSP_1"/>
    <property type="match status" value="2"/>
</dbReference>
<dbReference type="SMART" id="SM00209">
    <property type="entry name" value="TSP1"/>
    <property type="match status" value="7"/>
</dbReference>
<name>A0A813L095_POLGL</name>
<gene>
    <name evidence="5" type="ORF">PGLA2088_LOCUS40951</name>
</gene>
<evidence type="ECO:0000259" key="4">
    <source>
        <dbReference type="Pfam" id="PF19028"/>
    </source>
</evidence>
<dbReference type="InterPro" id="IPR039942">
    <property type="entry name" value="SBSPO"/>
</dbReference>
<dbReference type="InterPro" id="IPR000884">
    <property type="entry name" value="TSP1_rpt"/>
</dbReference>
<reference evidence="5" key="1">
    <citation type="submission" date="2021-02" db="EMBL/GenBank/DDBJ databases">
        <authorList>
            <person name="Dougan E. K."/>
            <person name="Rhodes N."/>
            <person name="Thang M."/>
            <person name="Chan C."/>
        </authorList>
    </citation>
    <scope>NUCLEOTIDE SEQUENCE</scope>
</reference>
<comment type="caution">
    <text evidence="5">The sequence shown here is derived from an EMBL/GenBank/DDBJ whole genome shotgun (WGS) entry which is preliminary data.</text>
</comment>
<dbReference type="PROSITE" id="PS50092">
    <property type="entry name" value="TSP1"/>
    <property type="match status" value="6"/>
</dbReference>
<protein>
    <recommendedName>
        <fullName evidence="4">Spondin-like TSP1 domain-containing protein</fullName>
    </recommendedName>
</protein>
<dbReference type="SUPFAM" id="SSF82895">
    <property type="entry name" value="TSP-1 type 1 repeat"/>
    <property type="match status" value="4"/>
</dbReference>
<feature type="domain" description="Spondin-like TSP1" evidence="4">
    <location>
        <begin position="370"/>
        <end position="422"/>
    </location>
</feature>